<organism evidence="1 2">
    <name type="scientific">Raineya orbicola</name>
    <dbReference type="NCBI Taxonomy" id="2016530"/>
    <lineage>
        <taxon>Bacteria</taxon>
        <taxon>Pseudomonadati</taxon>
        <taxon>Bacteroidota</taxon>
        <taxon>Cytophagia</taxon>
        <taxon>Cytophagales</taxon>
        <taxon>Raineyaceae</taxon>
        <taxon>Raineya</taxon>
    </lineage>
</organism>
<evidence type="ECO:0000313" key="1">
    <source>
        <dbReference type="EMBL" id="PKQ67682.1"/>
    </source>
</evidence>
<gene>
    <name evidence="1" type="ORF">Rain11_1957</name>
</gene>
<dbReference type="RefSeq" id="WP_101359221.1">
    <property type="nucleotide sequence ID" value="NZ_NKXO01000031.1"/>
</dbReference>
<protein>
    <submittedName>
        <fullName evidence="1">Uncharacterized protein</fullName>
    </submittedName>
</protein>
<name>A0A2N3IBG4_9BACT</name>
<dbReference type="EMBL" id="NKXO01000031">
    <property type="protein sequence ID" value="PKQ67682.1"/>
    <property type="molecule type" value="Genomic_DNA"/>
</dbReference>
<evidence type="ECO:0000313" key="2">
    <source>
        <dbReference type="Proteomes" id="UP000233387"/>
    </source>
</evidence>
<proteinExistence type="predicted"/>
<reference evidence="1 2" key="1">
    <citation type="submission" date="2017-06" db="EMBL/GenBank/DDBJ databases">
        <title>Raineya orbicola gen. nov., sp. nov. a slightly thermophilic bacterium of the phylum Bacteroidetes and the description of Raineyaceae fam. nov.</title>
        <authorList>
            <person name="Albuquerque L."/>
            <person name="Polonia A.R.M."/>
            <person name="Barroso C."/>
            <person name="Froufe H.J.C."/>
            <person name="Lage O."/>
            <person name="Lobo-Da-Cunha A."/>
            <person name="Egas C."/>
            <person name="Da Costa M.S."/>
        </authorList>
    </citation>
    <scope>NUCLEOTIDE SEQUENCE [LARGE SCALE GENOMIC DNA]</scope>
    <source>
        <strain evidence="1 2">SPSPC-11</strain>
    </source>
</reference>
<dbReference type="OrthoDB" id="979132at2"/>
<keyword evidence="2" id="KW-1185">Reference proteome</keyword>
<comment type="caution">
    <text evidence="1">The sequence shown here is derived from an EMBL/GenBank/DDBJ whole genome shotgun (WGS) entry which is preliminary data.</text>
</comment>
<sequence>MVRFSVKYLPTALFSLKDSNATNSGAKSLFLPSPYSVKMALLNQIITIEGVEIFNPKEEETTKGKKKKLQESEIFEAIRDAKISFYLPQGSKFCVNNAFVKILKIKEDKSSKKDKEAGKIFEPGFQETISFREYIQITHPLEIIFEVSDTSQEVFLKNYLHKINYFGKRGCFFQFLEYNDNPPEANVVPFDVKKGLSGILQKYDDFDELVTFEMVNNFSGKSTKRKEEIWVLPLRSRTSSKSYTSYVSI</sequence>
<accession>A0A2N3IBG4</accession>
<dbReference type="Proteomes" id="UP000233387">
    <property type="component" value="Unassembled WGS sequence"/>
</dbReference>
<dbReference type="AlphaFoldDB" id="A0A2N3IBG4"/>